<dbReference type="RefSeq" id="WP_318350062.1">
    <property type="nucleotide sequence ID" value="NZ_AP018694.1"/>
</dbReference>
<name>A0A5K7S6B8_9BACT</name>
<evidence type="ECO:0000313" key="8">
    <source>
        <dbReference type="Proteomes" id="UP001193389"/>
    </source>
</evidence>
<evidence type="ECO:0000313" key="7">
    <source>
        <dbReference type="EMBL" id="BBE17035.1"/>
    </source>
</evidence>
<keyword evidence="3 6" id="KW-1133">Transmembrane helix</keyword>
<dbReference type="PRINTS" id="PR01490">
    <property type="entry name" value="RTXTOXIND"/>
</dbReference>
<dbReference type="PANTHER" id="PTHR30386">
    <property type="entry name" value="MEMBRANE FUSION SUBUNIT OF EMRAB-TOLC MULTIDRUG EFFLUX PUMP"/>
    <property type="match status" value="1"/>
</dbReference>
<evidence type="ECO:0000256" key="4">
    <source>
        <dbReference type="ARBA" id="ARBA00023136"/>
    </source>
</evidence>
<dbReference type="PANTHER" id="PTHR30386:SF26">
    <property type="entry name" value="TRANSPORT PROTEIN COMB"/>
    <property type="match status" value="1"/>
</dbReference>
<dbReference type="EMBL" id="AP018694">
    <property type="protein sequence ID" value="BBE17035.1"/>
    <property type="molecule type" value="Genomic_DNA"/>
</dbReference>
<sequence length="438" mass="50387">MDKKKEPIEIELRSDEFQEIVQQSPRWMIRSGISLILGVVLLLLVGSYFFRYPDVINADIVVLSENPPAYLAARTTARIDSMLVTDQQLVSENQVIAILESTAKFEDALKLKDMLSGMEPFMLSFDTLASVHPGVDLQLGDIQSDYSSFVRLYNDYFTFLRLKLHPKKIKALRQQIAMNKIYYDRLWAQKKDMEADFRIVNTQFKRDSLLQLKGVLSDLDLEKSKGLLIQKKYNLNGSRTKLAETQSAIIKLEQDVVDAEMEFADQQKKAQNTLIEAMNVLKSRLAYWEQTFTIKSPISGKVSFANFWSKNQQVKKDEMVFSVIPEKQSQIIGRISLPVKGAGKVAVGQRVNIRFENFPYMEYGFIRATVKSISLMPNNENYVVEVEMPQDLKTNYDIPLKFSQEMKGSAEIITEDLRLIQRFFNPVKSHLKHRIPQS</sequence>
<dbReference type="KEGG" id="anf:AQPE_1183"/>
<evidence type="ECO:0000256" key="3">
    <source>
        <dbReference type="ARBA" id="ARBA00022989"/>
    </source>
</evidence>
<dbReference type="AlphaFoldDB" id="A0A5K7S6B8"/>
<accession>A0A5K7S6B8</accession>
<reference evidence="7" key="1">
    <citation type="journal article" date="2020" name="Int. J. Syst. Evol. Microbiol.">
        <title>Aquipluma nitroreducens gen. nov. sp. nov., a novel facultatively anaerobic bacterium isolated from a freshwater lake.</title>
        <authorList>
            <person name="Watanabe M."/>
            <person name="Kojima H."/>
            <person name="Fukui M."/>
        </authorList>
    </citation>
    <scope>NUCLEOTIDE SEQUENCE</scope>
    <source>
        <strain evidence="7">MeG22</strain>
    </source>
</reference>
<keyword evidence="5" id="KW-0175">Coiled coil</keyword>
<feature type="transmembrane region" description="Helical" evidence="6">
    <location>
        <begin position="32"/>
        <end position="50"/>
    </location>
</feature>
<keyword evidence="4 6" id="KW-0472">Membrane</keyword>
<evidence type="ECO:0000256" key="1">
    <source>
        <dbReference type="ARBA" id="ARBA00004167"/>
    </source>
</evidence>
<gene>
    <name evidence="7" type="ORF">AQPE_1183</name>
</gene>
<dbReference type="GO" id="GO:0016020">
    <property type="term" value="C:membrane"/>
    <property type="evidence" value="ECO:0007669"/>
    <property type="project" value="UniProtKB-SubCell"/>
</dbReference>
<keyword evidence="8" id="KW-1185">Reference proteome</keyword>
<dbReference type="Proteomes" id="UP001193389">
    <property type="component" value="Chromosome"/>
</dbReference>
<keyword evidence="2 6" id="KW-0812">Transmembrane</keyword>
<proteinExistence type="predicted"/>
<feature type="coiled-coil region" evidence="5">
    <location>
        <begin position="242"/>
        <end position="269"/>
    </location>
</feature>
<evidence type="ECO:0000256" key="2">
    <source>
        <dbReference type="ARBA" id="ARBA00022692"/>
    </source>
</evidence>
<evidence type="ECO:0000256" key="6">
    <source>
        <dbReference type="SAM" id="Phobius"/>
    </source>
</evidence>
<evidence type="ECO:0000256" key="5">
    <source>
        <dbReference type="SAM" id="Coils"/>
    </source>
</evidence>
<protein>
    <submittedName>
        <fullName evidence="7">Hemolysin secretion protein</fullName>
    </submittedName>
</protein>
<organism evidence="7 8">
    <name type="scientific">Aquipluma nitroreducens</name>
    <dbReference type="NCBI Taxonomy" id="2010828"/>
    <lineage>
        <taxon>Bacteria</taxon>
        <taxon>Pseudomonadati</taxon>
        <taxon>Bacteroidota</taxon>
        <taxon>Bacteroidia</taxon>
        <taxon>Marinilabiliales</taxon>
        <taxon>Prolixibacteraceae</taxon>
        <taxon>Aquipluma</taxon>
    </lineage>
</organism>
<comment type="subcellular location">
    <subcellularLocation>
        <location evidence="1">Membrane</location>
        <topology evidence="1">Single-pass membrane protein</topology>
    </subcellularLocation>
</comment>
<dbReference type="InterPro" id="IPR050739">
    <property type="entry name" value="MFP"/>
</dbReference>